<dbReference type="EMBL" id="CP032568">
    <property type="protein sequence ID" value="AYF77859.1"/>
    <property type="molecule type" value="Genomic_DNA"/>
</dbReference>
<dbReference type="Gene3D" id="3.40.50.300">
    <property type="entry name" value="P-loop containing nucleotide triphosphate hydrolases"/>
    <property type="match status" value="1"/>
</dbReference>
<dbReference type="InterPro" id="IPR027417">
    <property type="entry name" value="P-loop_NTPase"/>
</dbReference>
<dbReference type="RefSeq" id="WP_120742743.1">
    <property type="nucleotide sequence ID" value="NZ_CP032568.1"/>
</dbReference>
<dbReference type="KEGG" id="nyu:D7D52_33135"/>
<dbReference type="InterPro" id="IPR011646">
    <property type="entry name" value="KAP_P-loop"/>
</dbReference>
<dbReference type="PANTHER" id="PTHR22674:SF6">
    <property type="entry name" value="NTPASE KAP FAMILY P-LOOP DOMAIN-CONTAINING PROTEIN 1"/>
    <property type="match status" value="1"/>
</dbReference>
<evidence type="ECO:0000313" key="3">
    <source>
        <dbReference type="Proteomes" id="UP000267164"/>
    </source>
</evidence>
<protein>
    <submittedName>
        <fullName evidence="2">P-loop ATPase</fullName>
    </submittedName>
</protein>
<organism evidence="2 3">
    <name type="scientific">Nocardia yunnanensis</name>
    <dbReference type="NCBI Taxonomy" id="2382165"/>
    <lineage>
        <taxon>Bacteria</taxon>
        <taxon>Bacillati</taxon>
        <taxon>Actinomycetota</taxon>
        <taxon>Actinomycetes</taxon>
        <taxon>Mycobacteriales</taxon>
        <taxon>Nocardiaceae</taxon>
        <taxon>Nocardia</taxon>
    </lineage>
</organism>
<name>A0A386ZMF1_9NOCA</name>
<dbReference type="InterPro" id="IPR052754">
    <property type="entry name" value="NTPase_KAP_P-loop"/>
</dbReference>
<dbReference type="SUPFAM" id="SSF52540">
    <property type="entry name" value="P-loop containing nucleoside triphosphate hydrolases"/>
    <property type="match status" value="1"/>
</dbReference>
<accession>A0A386ZMF1</accession>
<dbReference type="AlphaFoldDB" id="A0A386ZMF1"/>
<feature type="domain" description="KAP NTPase" evidence="1">
    <location>
        <begin position="36"/>
        <end position="339"/>
    </location>
</feature>
<evidence type="ECO:0000313" key="2">
    <source>
        <dbReference type="EMBL" id="AYF77859.1"/>
    </source>
</evidence>
<dbReference type="Pfam" id="PF07693">
    <property type="entry name" value="KAP_NTPase"/>
    <property type="match status" value="1"/>
</dbReference>
<dbReference type="OrthoDB" id="88903at2"/>
<dbReference type="Proteomes" id="UP000267164">
    <property type="component" value="Chromosome"/>
</dbReference>
<sequence>MTGGVDLWDDNPTTVDLLGLATVVDAVVGALHAPGLDPVTVGLHGPWGAGKSSALHLLRQKLSGTPGYLVIHLDPWEFDDQFDVRGTVVAEVLQEIVATYAYSHDGVQKLWTRIRDSRVAAAVARGVIFSDTDKLIERLTPAASKDSHGMAGFRDEFTTLLDDLADLRRIVVLIDDLDRCLPDAVTATLEAIKLFLSVPKMSFVLAADKEMVRSSIAASLDASGRGDLFAERYLEKIVQVPFSLPQMSSADAETYIALLLCAQQCSDTGHYDSLVAHAQRRRSQGQAPPLADLDRLPYKPDAGIFALANRFATGLSAQSASSPRSIKRFLNQFRLRQQIAAGQGIRLEPSVIAKLMLLEDSLYGDFQVLVKLADEGRSSLLAAWQDWATGNADERPEGVSEESRAWAAAAPDIRNEPIGNYLSLAASLGGLTASATLSQEQLDWVAALMGESEVHRRRAQELVSGRPSGEQRAMVRVILSRARGNGKPEYLVESLVYLAAKTSELVHDIAEGLWSIRDVMDPTSGYEIAMSTTDEIRLLAQRLAGDTELDPMVRRAIESAASG</sequence>
<evidence type="ECO:0000259" key="1">
    <source>
        <dbReference type="Pfam" id="PF07693"/>
    </source>
</evidence>
<dbReference type="PANTHER" id="PTHR22674">
    <property type="entry name" value="NTPASE, KAP FAMILY P-LOOP DOMAIN-CONTAINING 1"/>
    <property type="match status" value="1"/>
</dbReference>
<keyword evidence="3" id="KW-1185">Reference proteome</keyword>
<gene>
    <name evidence="2" type="ORF">D7D52_33135</name>
</gene>
<proteinExistence type="predicted"/>
<reference evidence="2 3" key="1">
    <citation type="submission" date="2018-09" db="EMBL/GenBank/DDBJ databases">
        <title>Nocardia yunnanensis sp. nov., an actinomycete isolated from a soil sample.</title>
        <authorList>
            <person name="Zhang J."/>
        </authorList>
    </citation>
    <scope>NUCLEOTIDE SEQUENCE [LARGE SCALE GENOMIC DNA]</scope>
    <source>
        <strain evidence="2 3">CFHS0054</strain>
    </source>
</reference>